<name>A0A9Q0L6B7_9MAGN</name>
<accession>A0A9Q0L6B7</accession>
<dbReference type="PANTHER" id="PTHR35307:SF3">
    <property type="entry name" value="DUF4220 DOMAIN-CONTAINING PROTEIN"/>
    <property type="match status" value="1"/>
</dbReference>
<proteinExistence type="predicted"/>
<sequence length="529" mass="59724">MSKHGCNLDGSLNAANLAITMPAMGFHSRNFQCKLFSVNSMTLTLLSLATKLPTDLNSPMPSHLDYCTAMANFMPSLATMNDSEIISNIVSLAIFVITVIVDVCLDEYWCDLRIFTRKCNCHGLNSSLNASLLFVQFGCSSHKTLDRPYHLKAEMEKLCAMVHATSPQRVFGSSLMCTAAGFLNFFFSGGCSQIFCSWHSFSLSNIFLYVSNFRGTLLLPSIPFMLRYYAPSVNSVLKEVEKVSVPVNFQNGNSECEIMINEGIKNNPFHLIMLLKKRANDYNSAGFFNGVLEFDSYLVPPITTSDVEIPAPPHCWTLPVVILTSIANSLGQSDERMESLINIEDKSLISVRACSRIFVGRHDYYTFFIDINLHKDLSSRGNFSMTSSPEWILKKLANTGKECVQRSKVKLKEVPHVLWPIEVTIGYNLYRVCESILRDIEKYQTVEKLFDWIEHTISDLLAACLSNLPRALYAHCVLTHISKAEERVKRAAYVLGQHPLDLDRDKMAYLENWHSMKHYKDLTSGHYLS</sequence>
<gene>
    <name evidence="1" type="ORF">NE237_033133</name>
</gene>
<keyword evidence="2" id="KW-1185">Reference proteome</keyword>
<reference evidence="1" key="1">
    <citation type="journal article" date="2023" name="Plant J.">
        <title>The genome of the king protea, Protea cynaroides.</title>
        <authorList>
            <person name="Chang J."/>
            <person name="Duong T.A."/>
            <person name="Schoeman C."/>
            <person name="Ma X."/>
            <person name="Roodt D."/>
            <person name="Barker N."/>
            <person name="Li Z."/>
            <person name="Van de Peer Y."/>
            <person name="Mizrachi E."/>
        </authorList>
    </citation>
    <scope>NUCLEOTIDE SEQUENCE</scope>
    <source>
        <tissue evidence="1">Young leaves</tissue>
    </source>
</reference>
<evidence type="ECO:0000313" key="1">
    <source>
        <dbReference type="EMBL" id="KAJ4982296.1"/>
    </source>
</evidence>
<protein>
    <submittedName>
        <fullName evidence="1">Uncharacterized protein</fullName>
    </submittedName>
</protein>
<dbReference type="PANTHER" id="PTHR35307">
    <property type="entry name" value="PROTEIN, PUTATIVE-RELATED"/>
    <property type="match status" value="1"/>
</dbReference>
<organism evidence="1 2">
    <name type="scientific">Protea cynaroides</name>
    <dbReference type="NCBI Taxonomy" id="273540"/>
    <lineage>
        <taxon>Eukaryota</taxon>
        <taxon>Viridiplantae</taxon>
        <taxon>Streptophyta</taxon>
        <taxon>Embryophyta</taxon>
        <taxon>Tracheophyta</taxon>
        <taxon>Spermatophyta</taxon>
        <taxon>Magnoliopsida</taxon>
        <taxon>Proteales</taxon>
        <taxon>Proteaceae</taxon>
        <taxon>Protea</taxon>
    </lineage>
</organism>
<dbReference type="EMBL" id="JAMYWD010000001">
    <property type="protein sequence ID" value="KAJ4982296.1"/>
    <property type="molecule type" value="Genomic_DNA"/>
</dbReference>
<evidence type="ECO:0000313" key="2">
    <source>
        <dbReference type="Proteomes" id="UP001141806"/>
    </source>
</evidence>
<comment type="caution">
    <text evidence="1">The sequence shown here is derived from an EMBL/GenBank/DDBJ whole genome shotgun (WGS) entry which is preliminary data.</text>
</comment>
<dbReference type="Proteomes" id="UP001141806">
    <property type="component" value="Unassembled WGS sequence"/>
</dbReference>
<dbReference type="OrthoDB" id="1915303at2759"/>
<dbReference type="AlphaFoldDB" id="A0A9Q0L6B7"/>